<feature type="compositionally biased region" description="Basic and acidic residues" evidence="5">
    <location>
        <begin position="473"/>
        <end position="486"/>
    </location>
</feature>
<evidence type="ECO:0000256" key="2">
    <source>
        <dbReference type="ARBA" id="ARBA00022963"/>
    </source>
</evidence>
<dbReference type="GO" id="GO:0016042">
    <property type="term" value="P:lipid catabolic process"/>
    <property type="evidence" value="ECO:0007669"/>
    <property type="project" value="UniProtKB-KW"/>
</dbReference>
<evidence type="ECO:0000313" key="9">
    <source>
        <dbReference type="Proteomes" id="UP000254927"/>
    </source>
</evidence>
<name>A0A378TYT9_NEIEL</name>
<dbReference type="EMBL" id="UGQW01000002">
    <property type="protein sequence ID" value="STZ67911.1"/>
    <property type="molecule type" value="Genomic_DNA"/>
</dbReference>
<evidence type="ECO:0000256" key="1">
    <source>
        <dbReference type="ARBA" id="ARBA00022801"/>
    </source>
</evidence>
<dbReference type="InterPro" id="IPR050301">
    <property type="entry name" value="NTE"/>
</dbReference>
<dbReference type="InterPro" id="IPR016035">
    <property type="entry name" value="Acyl_Trfase/lysoPLipase"/>
</dbReference>
<dbReference type="PANTHER" id="PTHR14226">
    <property type="entry name" value="NEUROPATHY TARGET ESTERASE/SWISS CHEESE D.MELANOGASTER"/>
    <property type="match status" value="1"/>
</dbReference>
<accession>A0A378TYT9</accession>
<dbReference type="InterPro" id="IPR002641">
    <property type="entry name" value="PNPLA_dom"/>
</dbReference>
<evidence type="ECO:0000259" key="7">
    <source>
        <dbReference type="PROSITE" id="PS51635"/>
    </source>
</evidence>
<feature type="signal peptide" evidence="6">
    <location>
        <begin position="1"/>
        <end position="25"/>
    </location>
</feature>
<dbReference type="RefSeq" id="WP_074895348.1">
    <property type="nucleotide sequence ID" value="NZ_CP031252.1"/>
</dbReference>
<feature type="short sequence motif" description="GXSXG" evidence="4">
    <location>
        <begin position="105"/>
        <end position="109"/>
    </location>
</feature>
<sequence>MAGRFFGRLKKAVLLAALSGLSACAQFQYQPVATIDKVDRSQGYRFDAEAGKPQDDDMLVVLMFSGGGTRAAALGYGVLEELDKQKIYSGGREKSLLESVDLVYGVSGGSVLAAYFSLHGKETIPSFERRFLKQNFQRQVSKQVFSLANVPRLTSPEFGRGDLLQEQFESTLFKNATFGDLASHRKGPFAVITATDMSLGNRFEFTQEYFDMMCLNLSDLKIARAVAASSAVPLVFAPLTLNNNGGNCGYRLPEKISRAVVDNFSADKLQLQTRLEMLGQGVAAYQNSKERPYIHLLDGGLTDNLGLRSLLDMSELYGDSLGEQIRANRARHIVIINVNAQNNPVNDIDRSANVPGLRAVTNAVIDIPIDRFSQETLRRFRMLVDQWNEEAKNSGNANHANMYFVSLNLRDLPESGLRNSVLNIPTSFYLPANEVNDLKEAGRVLLSRSEEYRRLLKDLSLPPPEVKSVPEPAPKHDGKAETEKVPETAASAAE</sequence>
<keyword evidence="3" id="KW-0443">Lipid metabolism</keyword>
<evidence type="ECO:0000256" key="4">
    <source>
        <dbReference type="PROSITE-ProRule" id="PRU01161"/>
    </source>
</evidence>
<feature type="domain" description="PNPLA" evidence="7">
    <location>
        <begin position="62"/>
        <end position="270"/>
    </location>
</feature>
<organism evidence="8 9">
    <name type="scientific">Neisseria elongata</name>
    <dbReference type="NCBI Taxonomy" id="495"/>
    <lineage>
        <taxon>Bacteria</taxon>
        <taxon>Pseudomonadati</taxon>
        <taxon>Pseudomonadota</taxon>
        <taxon>Betaproteobacteria</taxon>
        <taxon>Neisseriales</taxon>
        <taxon>Neisseriaceae</taxon>
        <taxon>Neisseria</taxon>
    </lineage>
</organism>
<evidence type="ECO:0000256" key="6">
    <source>
        <dbReference type="SAM" id="SignalP"/>
    </source>
</evidence>
<feature type="region of interest" description="Disordered" evidence="5">
    <location>
        <begin position="457"/>
        <end position="494"/>
    </location>
</feature>
<dbReference type="PROSITE" id="PS51635">
    <property type="entry name" value="PNPLA"/>
    <property type="match status" value="1"/>
</dbReference>
<evidence type="ECO:0000256" key="3">
    <source>
        <dbReference type="ARBA" id="ARBA00023098"/>
    </source>
</evidence>
<dbReference type="SUPFAM" id="SSF52151">
    <property type="entry name" value="FabD/lysophospholipase-like"/>
    <property type="match status" value="1"/>
</dbReference>
<reference evidence="8 9" key="1">
    <citation type="submission" date="2018-06" db="EMBL/GenBank/DDBJ databases">
        <authorList>
            <consortium name="Pathogen Informatics"/>
            <person name="Doyle S."/>
        </authorList>
    </citation>
    <scope>NUCLEOTIDE SEQUENCE [LARGE SCALE GENOMIC DNA]</scope>
    <source>
        <strain evidence="8 9">NCTC10660</strain>
    </source>
</reference>
<evidence type="ECO:0000256" key="5">
    <source>
        <dbReference type="SAM" id="MobiDB-lite"/>
    </source>
</evidence>
<dbReference type="AlphaFoldDB" id="A0A378TYT9"/>
<dbReference type="Proteomes" id="UP000254927">
    <property type="component" value="Unassembled WGS sequence"/>
</dbReference>
<dbReference type="GO" id="GO:0016787">
    <property type="term" value="F:hydrolase activity"/>
    <property type="evidence" value="ECO:0007669"/>
    <property type="project" value="UniProtKB-KW"/>
</dbReference>
<dbReference type="PANTHER" id="PTHR14226:SF78">
    <property type="entry name" value="SLR0060 PROTEIN"/>
    <property type="match status" value="1"/>
</dbReference>
<dbReference type="GeneID" id="93352386"/>
<evidence type="ECO:0000313" key="8">
    <source>
        <dbReference type="EMBL" id="STZ67911.1"/>
    </source>
</evidence>
<dbReference type="PROSITE" id="PS51257">
    <property type="entry name" value="PROKAR_LIPOPROTEIN"/>
    <property type="match status" value="1"/>
</dbReference>
<feature type="chain" id="PRO_5016912052" evidence="6">
    <location>
        <begin position="26"/>
        <end position="494"/>
    </location>
</feature>
<protein>
    <submittedName>
        <fullName evidence="8">Patatin</fullName>
    </submittedName>
</protein>
<keyword evidence="1" id="KW-0378">Hydrolase</keyword>
<comment type="caution">
    <text evidence="4">Lacks conserved residue(s) required for the propagation of feature annotation.</text>
</comment>
<proteinExistence type="predicted"/>
<dbReference type="Pfam" id="PF01734">
    <property type="entry name" value="Patatin"/>
    <property type="match status" value="1"/>
</dbReference>
<keyword evidence="6" id="KW-0732">Signal</keyword>
<gene>
    <name evidence="8" type="ORF">NCTC10660_01402</name>
</gene>
<dbReference type="Gene3D" id="3.40.1090.10">
    <property type="entry name" value="Cytosolic phospholipase A2 catalytic domain"/>
    <property type="match status" value="1"/>
</dbReference>
<keyword evidence="2" id="KW-0442">Lipid degradation</keyword>